<protein>
    <submittedName>
        <fullName evidence="9">Predicted arabinose efflux permease, MFS family</fullName>
    </submittedName>
</protein>
<proteinExistence type="predicted"/>
<feature type="transmembrane region" description="Helical" evidence="7">
    <location>
        <begin position="75"/>
        <end position="93"/>
    </location>
</feature>
<feature type="compositionally biased region" description="Gly residues" evidence="6">
    <location>
        <begin position="421"/>
        <end position="433"/>
    </location>
</feature>
<keyword evidence="2" id="KW-1003">Cell membrane</keyword>
<evidence type="ECO:0000256" key="5">
    <source>
        <dbReference type="ARBA" id="ARBA00023136"/>
    </source>
</evidence>
<evidence type="ECO:0000256" key="3">
    <source>
        <dbReference type="ARBA" id="ARBA00022692"/>
    </source>
</evidence>
<dbReference type="PANTHER" id="PTHR23513:SF6">
    <property type="entry name" value="MAJOR FACILITATOR SUPERFAMILY ASSOCIATED DOMAIN-CONTAINING PROTEIN"/>
    <property type="match status" value="1"/>
</dbReference>
<dbReference type="OrthoDB" id="3460055at2"/>
<dbReference type="SUPFAM" id="SSF103473">
    <property type="entry name" value="MFS general substrate transporter"/>
    <property type="match status" value="1"/>
</dbReference>
<dbReference type="InterPro" id="IPR036259">
    <property type="entry name" value="MFS_trans_sf"/>
</dbReference>
<dbReference type="Pfam" id="PF07690">
    <property type="entry name" value="MFS_1"/>
    <property type="match status" value="1"/>
</dbReference>
<keyword evidence="10" id="KW-1185">Reference proteome</keyword>
<evidence type="ECO:0000256" key="4">
    <source>
        <dbReference type="ARBA" id="ARBA00022989"/>
    </source>
</evidence>
<evidence type="ECO:0000256" key="1">
    <source>
        <dbReference type="ARBA" id="ARBA00004651"/>
    </source>
</evidence>
<dbReference type="GO" id="GO:0005886">
    <property type="term" value="C:plasma membrane"/>
    <property type="evidence" value="ECO:0007669"/>
    <property type="project" value="UniProtKB-SubCell"/>
</dbReference>
<keyword evidence="4 7" id="KW-1133">Transmembrane helix</keyword>
<evidence type="ECO:0000259" key="8">
    <source>
        <dbReference type="PROSITE" id="PS50850"/>
    </source>
</evidence>
<accession>A0A1I1T3E7</accession>
<dbReference type="RefSeq" id="WP_093841078.1">
    <property type="nucleotide sequence ID" value="NZ_FOLM01000018.1"/>
</dbReference>
<feature type="transmembrane region" description="Helical" evidence="7">
    <location>
        <begin position="367"/>
        <end position="386"/>
    </location>
</feature>
<feature type="transmembrane region" description="Helical" evidence="7">
    <location>
        <begin position="44"/>
        <end position="63"/>
    </location>
</feature>
<keyword evidence="3 7" id="KW-0812">Transmembrane</keyword>
<evidence type="ECO:0000256" key="2">
    <source>
        <dbReference type="ARBA" id="ARBA00022475"/>
    </source>
</evidence>
<dbReference type="PANTHER" id="PTHR23513">
    <property type="entry name" value="INTEGRAL MEMBRANE EFFLUX PROTEIN-RELATED"/>
    <property type="match status" value="1"/>
</dbReference>
<evidence type="ECO:0000256" key="7">
    <source>
        <dbReference type="SAM" id="Phobius"/>
    </source>
</evidence>
<dbReference type="Proteomes" id="UP000199207">
    <property type="component" value="Unassembled WGS sequence"/>
</dbReference>
<dbReference type="EMBL" id="FOLM01000018">
    <property type="protein sequence ID" value="SFD53176.1"/>
    <property type="molecule type" value="Genomic_DNA"/>
</dbReference>
<dbReference type="Gene3D" id="1.20.1250.20">
    <property type="entry name" value="MFS general substrate transporter like domains"/>
    <property type="match status" value="1"/>
</dbReference>
<feature type="transmembrane region" description="Helical" evidence="7">
    <location>
        <begin position="340"/>
        <end position="361"/>
    </location>
</feature>
<feature type="region of interest" description="Disordered" evidence="6">
    <location>
        <begin position="394"/>
        <end position="444"/>
    </location>
</feature>
<feature type="transmembrane region" description="Helical" evidence="7">
    <location>
        <begin position="303"/>
        <end position="328"/>
    </location>
</feature>
<evidence type="ECO:0000313" key="9">
    <source>
        <dbReference type="EMBL" id="SFD53176.1"/>
    </source>
</evidence>
<dbReference type="CDD" id="cd06173">
    <property type="entry name" value="MFS_MefA_like"/>
    <property type="match status" value="1"/>
</dbReference>
<gene>
    <name evidence="9" type="ORF">SAMN05421773_11827</name>
</gene>
<feature type="transmembrane region" description="Helical" evidence="7">
    <location>
        <begin position="12"/>
        <end position="32"/>
    </location>
</feature>
<feature type="transmembrane region" description="Helical" evidence="7">
    <location>
        <begin position="248"/>
        <end position="268"/>
    </location>
</feature>
<comment type="subcellular location">
    <subcellularLocation>
        <location evidence="1">Cell membrane</location>
        <topology evidence="1">Multi-pass membrane protein</topology>
    </subcellularLocation>
</comment>
<feature type="compositionally biased region" description="Low complexity" evidence="6">
    <location>
        <begin position="398"/>
        <end position="409"/>
    </location>
</feature>
<dbReference type="STRING" id="910347.SAMN05421773_11827"/>
<evidence type="ECO:0000313" key="10">
    <source>
        <dbReference type="Proteomes" id="UP000199207"/>
    </source>
</evidence>
<dbReference type="InterPro" id="IPR020846">
    <property type="entry name" value="MFS_dom"/>
</dbReference>
<sequence length="444" mass="45835">MWRLLRTNRRFRRLFLSEAVTSFGETAVYLSLAIWVKDLTGSDAAAGLVFLVITVPGLAAPLLGHVVDRVRRRLLLLRMYLCMAVLVLMLLAVRGPGQVWIIYLVTLGYGVFSATPVRPALLKDVLPSADAAAARSLIITVREGVRIVSPALGAGIYALFGGNALAVLGAGTFLVAVLLLASIDITESDPEPAGEPFRTSVVAGFRFIRRVPLLLRLALVTITFMAVIGLLETAVFAANDKGLGQQAAFLGVITSLQGGGSVLGGILAGRIVQRSGEMRASSAGYALMAVGLLLCLFREVPLFLAGVVFFGLGLPFVVVSLGTALHLYTPSRMQGRVNAAFGSVTEAAQAMSIAAGAALIGVIDYRVMYLVMAGTAVVCAVSNLAARPPVPEVATSVADTDGPAAAPADAPERKPVPAAGPGTGTGAGTGTGTGPENRAGDGAS</sequence>
<reference evidence="9 10" key="1">
    <citation type="submission" date="2016-10" db="EMBL/GenBank/DDBJ databases">
        <authorList>
            <person name="de Groot N.N."/>
        </authorList>
    </citation>
    <scope>NUCLEOTIDE SEQUENCE [LARGE SCALE GENOMIC DNA]</scope>
    <source>
        <strain evidence="9 10">CGMCC 4.5739</strain>
    </source>
</reference>
<keyword evidence="5 7" id="KW-0472">Membrane</keyword>
<dbReference type="InterPro" id="IPR011701">
    <property type="entry name" value="MFS"/>
</dbReference>
<feature type="domain" description="Major facilitator superfamily (MFS) profile" evidence="8">
    <location>
        <begin position="10"/>
        <end position="391"/>
    </location>
</feature>
<dbReference type="GO" id="GO:0022857">
    <property type="term" value="F:transmembrane transporter activity"/>
    <property type="evidence" value="ECO:0007669"/>
    <property type="project" value="InterPro"/>
</dbReference>
<evidence type="ECO:0000256" key="6">
    <source>
        <dbReference type="SAM" id="MobiDB-lite"/>
    </source>
</evidence>
<name>A0A1I1T3E7_9ACTN</name>
<dbReference type="PROSITE" id="PS50850">
    <property type="entry name" value="MFS"/>
    <property type="match status" value="1"/>
</dbReference>
<feature type="transmembrane region" description="Helical" evidence="7">
    <location>
        <begin position="164"/>
        <end position="183"/>
    </location>
</feature>
<dbReference type="AlphaFoldDB" id="A0A1I1T3E7"/>
<feature type="transmembrane region" description="Helical" evidence="7">
    <location>
        <begin position="280"/>
        <end position="297"/>
    </location>
</feature>
<organism evidence="9 10">
    <name type="scientific">Streptomyces aidingensis</name>
    <dbReference type="NCBI Taxonomy" id="910347"/>
    <lineage>
        <taxon>Bacteria</taxon>
        <taxon>Bacillati</taxon>
        <taxon>Actinomycetota</taxon>
        <taxon>Actinomycetes</taxon>
        <taxon>Kitasatosporales</taxon>
        <taxon>Streptomycetaceae</taxon>
        <taxon>Streptomyces</taxon>
    </lineage>
</organism>
<feature type="transmembrane region" description="Helical" evidence="7">
    <location>
        <begin position="213"/>
        <end position="236"/>
    </location>
</feature>